<dbReference type="OrthoDB" id="122286at2"/>
<evidence type="ECO:0000256" key="1">
    <source>
        <dbReference type="SAM" id="MobiDB-lite"/>
    </source>
</evidence>
<dbReference type="SUPFAM" id="SSF46785">
    <property type="entry name" value="Winged helix' DNA-binding domain"/>
    <property type="match status" value="1"/>
</dbReference>
<dbReference type="InterPro" id="IPR036390">
    <property type="entry name" value="WH_DNA-bd_sf"/>
</dbReference>
<reference evidence="3 4" key="1">
    <citation type="submission" date="2018-05" db="EMBL/GenBank/DDBJ databases">
        <title>Micromonospora from Atacama Desert.</title>
        <authorList>
            <person name="Carro L."/>
            <person name="Goodfellow M."/>
            <person name="Klenk H.-P."/>
        </authorList>
    </citation>
    <scope>NUCLEOTIDE SEQUENCE [LARGE SCALE GENOMIC DNA]</scope>
    <source>
        <strain evidence="3 4">LB39</strain>
    </source>
</reference>
<accession>A0A3N9WY27</accession>
<dbReference type="AlphaFoldDB" id="A0A3N9WY27"/>
<gene>
    <name evidence="3" type="ORF">DLJ59_26130</name>
</gene>
<dbReference type="Gene3D" id="1.10.10.10">
    <property type="entry name" value="Winged helix-like DNA-binding domain superfamily/Winged helix DNA-binding domain"/>
    <property type="match status" value="1"/>
</dbReference>
<evidence type="ECO:0000313" key="4">
    <source>
        <dbReference type="Proteomes" id="UP000282312"/>
    </source>
</evidence>
<name>A0A3N9WY27_9ACTN</name>
<dbReference type="EMBL" id="QGSZ01000282">
    <property type="protein sequence ID" value="RQW98946.1"/>
    <property type="molecule type" value="Genomic_DNA"/>
</dbReference>
<evidence type="ECO:0000313" key="3">
    <source>
        <dbReference type="EMBL" id="RQW98946.1"/>
    </source>
</evidence>
<feature type="region of interest" description="Disordered" evidence="1">
    <location>
        <begin position="100"/>
        <end position="140"/>
    </location>
</feature>
<feature type="domain" description="Transcription regulator PadR N-terminal" evidence="2">
    <location>
        <begin position="14"/>
        <end position="87"/>
    </location>
</feature>
<organism evidence="3 4">
    <name type="scientific">Micromonospora inaquosa</name>
    <dbReference type="NCBI Taxonomy" id="2203716"/>
    <lineage>
        <taxon>Bacteria</taxon>
        <taxon>Bacillati</taxon>
        <taxon>Actinomycetota</taxon>
        <taxon>Actinomycetes</taxon>
        <taxon>Micromonosporales</taxon>
        <taxon>Micromonosporaceae</taxon>
        <taxon>Micromonospora</taxon>
    </lineage>
</organism>
<dbReference type="RefSeq" id="WP_124775454.1">
    <property type="nucleotide sequence ID" value="NZ_JBEZFR010000001.1"/>
</dbReference>
<dbReference type="Proteomes" id="UP000282312">
    <property type="component" value="Unassembled WGS sequence"/>
</dbReference>
<dbReference type="PANTHER" id="PTHR33169:SF13">
    <property type="entry name" value="PADR-FAMILY TRANSCRIPTIONAL REGULATOR"/>
    <property type="match status" value="1"/>
</dbReference>
<evidence type="ECO:0000259" key="2">
    <source>
        <dbReference type="Pfam" id="PF03551"/>
    </source>
</evidence>
<proteinExistence type="predicted"/>
<dbReference type="InterPro" id="IPR036388">
    <property type="entry name" value="WH-like_DNA-bd_sf"/>
</dbReference>
<comment type="caution">
    <text evidence="3">The sequence shown here is derived from an EMBL/GenBank/DDBJ whole genome shotgun (WGS) entry which is preliminary data.</text>
</comment>
<dbReference type="Pfam" id="PF03551">
    <property type="entry name" value="PadR"/>
    <property type="match status" value="1"/>
</dbReference>
<dbReference type="PANTHER" id="PTHR33169">
    <property type="entry name" value="PADR-FAMILY TRANSCRIPTIONAL REGULATOR"/>
    <property type="match status" value="1"/>
</dbReference>
<dbReference type="InterPro" id="IPR005149">
    <property type="entry name" value="Tscrpt_reg_PadR_N"/>
</dbReference>
<sequence>MATPTPLREPTFLILTALARESMHGYGIISDVAALSGGRLALRPGTLYGALDRLTDEGLVERDREEVVEGRLRRYYRLTEAGRSVLTAETERLRRNVEAATQRLRAQPAGTRTADGTSRGPLTIPGTAARPILRPTGGPA</sequence>
<protein>
    <submittedName>
        <fullName evidence="3">PadR family transcriptional regulator</fullName>
    </submittedName>
</protein>
<keyword evidence="4" id="KW-1185">Reference proteome</keyword>
<dbReference type="InterPro" id="IPR052509">
    <property type="entry name" value="Metal_resp_DNA-bind_regulator"/>
</dbReference>